<dbReference type="GeneID" id="68096648"/>
<feature type="domain" description="Ubiquitin-like" evidence="2">
    <location>
        <begin position="57"/>
        <end position="134"/>
    </location>
</feature>
<sequence>MNHLLVNNSVSIESMEVMTLCIDRSNGLHNSSGCCCCLSPPSSCPKFAIAFPSSNHTQIFIKTLSGKTMTLLVDLKKDTVLSVKEKIYTKAFIPASQQRLIHRQVQLEDHRKLSEYPTIGKDSTLHLVLRLVAGVNSKQTSRSSTRSTKKLTTTIKQEDSENSVSTTPGVPSSSSLQEESSSLTTVSSSSSSTTSSSTLHPLDSIPKPDTASSTTNNMMEAINTHQQEENPSDIAQSRKSRSKNTNLRRLNNKKQPTHSSNVETAHAACDSGRPCKRCIQLGKADSCRDAERKRTKKRTLNEYENATGFFPSLDSFIPLLSSLQSLPLPESTPKHNPDETSNYSSEAKASPEQAGSISANNKDEFAPKLTTRIKKEKGGRKDKKKGAASSNNLVTTTTTTTLMSGSTTDLSIDIDMNESHQTNALAEIFTHDTAHSTFLDMESSPTIENDNNFFNDVDGEDSKRDISEALNNVVLSSPEPLLGNQQMTAGSSEDNSSHLALLETFGNNLPFDLSEAISQSNNNEIVKMLLYEYLRQSQELRELKKLVTSLQYTLISLSPHQYATSPSNNNLNDHLSGNTM</sequence>
<feature type="compositionally biased region" description="Low complexity" evidence="1">
    <location>
        <begin position="137"/>
        <end position="154"/>
    </location>
</feature>
<feature type="region of interest" description="Disordered" evidence="1">
    <location>
        <begin position="561"/>
        <end position="580"/>
    </location>
</feature>
<dbReference type="PANTHER" id="PTHR10666">
    <property type="entry name" value="UBIQUITIN"/>
    <property type="match status" value="1"/>
</dbReference>
<dbReference type="Pfam" id="PF00240">
    <property type="entry name" value="ubiquitin"/>
    <property type="match status" value="1"/>
</dbReference>
<dbReference type="PROSITE" id="PS50053">
    <property type="entry name" value="UBIQUITIN_2"/>
    <property type="match status" value="1"/>
</dbReference>
<dbReference type="SMART" id="SM00213">
    <property type="entry name" value="UBQ"/>
    <property type="match status" value="1"/>
</dbReference>
<reference evidence="3 4" key="1">
    <citation type="journal article" date="2018" name="BMC Genomics">
        <title>The genome of Naegleria lovaniensis, the basis for a comparative approach to unravel pathogenicity factors of the human pathogenic amoeba N. fowleri.</title>
        <authorList>
            <person name="Liechti N."/>
            <person name="Schurch N."/>
            <person name="Bruggmann R."/>
            <person name="Wittwer M."/>
        </authorList>
    </citation>
    <scope>NUCLEOTIDE SEQUENCE [LARGE SCALE GENOMIC DNA]</scope>
    <source>
        <strain evidence="3 4">ATCC 30569</strain>
    </source>
</reference>
<feature type="compositionally biased region" description="Low complexity" evidence="1">
    <location>
        <begin position="163"/>
        <end position="199"/>
    </location>
</feature>
<dbReference type="InterPro" id="IPR050158">
    <property type="entry name" value="Ubiquitin_ubiquitin-like"/>
</dbReference>
<evidence type="ECO:0000256" key="1">
    <source>
        <dbReference type="SAM" id="MobiDB-lite"/>
    </source>
</evidence>
<name>A0AA88KJR7_NAELO</name>
<organism evidence="3 4">
    <name type="scientific">Naegleria lovaniensis</name>
    <name type="common">Amoeba</name>
    <dbReference type="NCBI Taxonomy" id="51637"/>
    <lineage>
        <taxon>Eukaryota</taxon>
        <taxon>Discoba</taxon>
        <taxon>Heterolobosea</taxon>
        <taxon>Tetramitia</taxon>
        <taxon>Eutetramitia</taxon>
        <taxon>Vahlkampfiidae</taxon>
        <taxon>Naegleria</taxon>
    </lineage>
</organism>
<dbReference type="Proteomes" id="UP000816034">
    <property type="component" value="Unassembled WGS sequence"/>
</dbReference>
<evidence type="ECO:0000259" key="2">
    <source>
        <dbReference type="PROSITE" id="PS50053"/>
    </source>
</evidence>
<feature type="compositionally biased region" description="Polar residues" evidence="1">
    <location>
        <begin position="339"/>
        <end position="360"/>
    </location>
</feature>
<protein>
    <recommendedName>
        <fullName evidence="2">Ubiquitin-like domain-containing protein</fullName>
    </recommendedName>
</protein>
<feature type="region of interest" description="Disordered" evidence="1">
    <location>
        <begin position="136"/>
        <end position="269"/>
    </location>
</feature>
<dbReference type="InterPro" id="IPR029071">
    <property type="entry name" value="Ubiquitin-like_domsf"/>
</dbReference>
<comment type="caution">
    <text evidence="3">The sequence shown here is derived from an EMBL/GenBank/DDBJ whole genome shotgun (WGS) entry which is preliminary data.</text>
</comment>
<dbReference type="SUPFAM" id="SSF54236">
    <property type="entry name" value="Ubiquitin-like"/>
    <property type="match status" value="1"/>
</dbReference>
<keyword evidence="4" id="KW-1185">Reference proteome</keyword>
<dbReference type="RefSeq" id="XP_044549201.1">
    <property type="nucleotide sequence ID" value="XM_044693805.1"/>
</dbReference>
<feature type="compositionally biased region" description="Basic residues" evidence="1">
    <location>
        <begin position="371"/>
        <end position="386"/>
    </location>
</feature>
<dbReference type="InterPro" id="IPR000626">
    <property type="entry name" value="Ubiquitin-like_dom"/>
</dbReference>
<dbReference type="Gene3D" id="3.10.20.90">
    <property type="entry name" value="Phosphatidylinositol 3-kinase Catalytic Subunit, Chain A, domain 1"/>
    <property type="match status" value="1"/>
</dbReference>
<evidence type="ECO:0000313" key="4">
    <source>
        <dbReference type="Proteomes" id="UP000816034"/>
    </source>
</evidence>
<gene>
    <name evidence="3" type="ORF">C9374_004193</name>
</gene>
<evidence type="ECO:0000313" key="3">
    <source>
        <dbReference type="EMBL" id="KAG2383522.1"/>
    </source>
</evidence>
<dbReference type="AlphaFoldDB" id="A0AA88KJR7"/>
<dbReference type="EMBL" id="PYSW02000020">
    <property type="protein sequence ID" value="KAG2383522.1"/>
    <property type="molecule type" value="Genomic_DNA"/>
</dbReference>
<proteinExistence type="predicted"/>
<accession>A0AA88KJR7</accession>
<feature type="region of interest" description="Disordered" evidence="1">
    <location>
        <begin position="327"/>
        <end position="392"/>
    </location>
</feature>